<keyword evidence="4 10" id="KW-0436">Ligase</keyword>
<dbReference type="InterPro" id="IPR014729">
    <property type="entry name" value="Rossmann-like_a/b/a_fold"/>
</dbReference>
<evidence type="ECO:0000256" key="4">
    <source>
        <dbReference type="ARBA" id="ARBA00022598"/>
    </source>
</evidence>
<feature type="domain" description="Methionyl/Leucyl tRNA synthetase" evidence="11">
    <location>
        <begin position="5"/>
        <end position="150"/>
    </location>
</feature>
<evidence type="ECO:0000313" key="13">
    <source>
        <dbReference type="Proteomes" id="UP000176614"/>
    </source>
</evidence>
<dbReference type="NCBIfam" id="TIGR00398">
    <property type="entry name" value="metG"/>
    <property type="match status" value="1"/>
</dbReference>
<comment type="caution">
    <text evidence="12">The sequence shown here is derived from an EMBL/GenBank/DDBJ whole genome shotgun (WGS) entry which is preliminary data.</text>
</comment>
<keyword evidence="6 10" id="KW-0067">ATP-binding</keyword>
<dbReference type="Gene3D" id="3.40.50.620">
    <property type="entry name" value="HUPs"/>
    <property type="match status" value="1"/>
</dbReference>
<dbReference type="InterPro" id="IPR033911">
    <property type="entry name" value="MetRS_core"/>
</dbReference>
<dbReference type="Gene3D" id="2.170.220.10">
    <property type="match status" value="1"/>
</dbReference>
<dbReference type="FunFam" id="2.170.220.10:FF:000003">
    <property type="entry name" value="Methionine--tRNA ligase"/>
    <property type="match status" value="1"/>
</dbReference>
<evidence type="ECO:0000256" key="2">
    <source>
        <dbReference type="ARBA" id="ARBA00012838"/>
    </source>
</evidence>
<evidence type="ECO:0000256" key="5">
    <source>
        <dbReference type="ARBA" id="ARBA00022741"/>
    </source>
</evidence>
<evidence type="ECO:0000256" key="10">
    <source>
        <dbReference type="RuleBase" id="RU363039"/>
    </source>
</evidence>
<dbReference type="GO" id="GO:0006431">
    <property type="term" value="P:methionyl-tRNA aminoacylation"/>
    <property type="evidence" value="ECO:0007669"/>
    <property type="project" value="InterPro"/>
</dbReference>
<dbReference type="SUPFAM" id="SSF52374">
    <property type="entry name" value="Nucleotidylyl transferase"/>
    <property type="match status" value="1"/>
</dbReference>
<organism evidence="12 13">
    <name type="scientific">candidate division WWE3 bacterium RIFOXYA2_FULL_46_9</name>
    <dbReference type="NCBI Taxonomy" id="1802636"/>
    <lineage>
        <taxon>Bacteria</taxon>
        <taxon>Katanobacteria</taxon>
    </lineage>
</organism>
<dbReference type="Gene3D" id="1.10.730.10">
    <property type="entry name" value="Isoleucyl-tRNA Synthetase, Domain 1"/>
    <property type="match status" value="1"/>
</dbReference>
<keyword evidence="7 10" id="KW-0648">Protein biosynthesis</keyword>
<keyword evidence="5 10" id="KW-0547">Nucleotide-binding</keyword>
<dbReference type="AlphaFoldDB" id="A0A1F4W1K8"/>
<evidence type="ECO:0000259" key="11">
    <source>
        <dbReference type="Pfam" id="PF09334"/>
    </source>
</evidence>
<dbReference type="InterPro" id="IPR009080">
    <property type="entry name" value="tRNAsynth_Ia_anticodon-bd"/>
</dbReference>
<dbReference type="PANTHER" id="PTHR43326">
    <property type="entry name" value="METHIONYL-TRNA SYNTHETASE"/>
    <property type="match status" value="1"/>
</dbReference>
<sequence length="470" mass="53741">MKKLFITTAIDYTNGVIHIGHAYEKILADSYARYQRKKLGDSNVLFTTGTDEHGTTSQKAAEKRGLTPLQHVTEISNLDQEQIDALNISYTRFIRTTDEDHKAKAEEFFQKAYAAGDIYKATYKGFYCEGCEAHKTLSELDEKGQCPNHPSRQIQELDEENYFFKWSKYQGFLKNLIESNELEIKPEGKRKEMLAFLESGLKDITVSRPKYKVSWGIQTPVDSAQVIYVWFDALINYVTEGLPKGFWDEDTEIVHFVGKDIARWHTLLWPAMLKSVGYRLPNKVYVHGFVNLNGRKISKSLGNIILPTELVQKYGVDAVRYYLLKQGPIVEDSDISEESLKEVYNSDLANGLGNTVARIAKMAEKSGFVFNDLPSIPSDDYPFEKDFRVDLVLAHLKELLGNLDKHINENEPWKIEDEEKLKAVLIYEVGEITRIAKLYEPFVPNTSNKIIAQFSNSHIKAQEGLFPKIK</sequence>
<feature type="domain" description="Methionyl/Leucyl tRNA synthetase" evidence="11">
    <location>
        <begin position="158"/>
        <end position="359"/>
    </location>
</feature>
<evidence type="ECO:0000313" key="12">
    <source>
        <dbReference type="EMBL" id="OGC62933.1"/>
    </source>
</evidence>
<evidence type="ECO:0000256" key="7">
    <source>
        <dbReference type="ARBA" id="ARBA00022917"/>
    </source>
</evidence>
<dbReference type="InterPro" id="IPR023457">
    <property type="entry name" value="Met-tRNA_synth_2"/>
</dbReference>
<dbReference type="PRINTS" id="PR01041">
    <property type="entry name" value="TRNASYNTHMET"/>
</dbReference>
<dbReference type="Proteomes" id="UP000176614">
    <property type="component" value="Unassembled WGS sequence"/>
</dbReference>
<proteinExistence type="inferred from homology"/>
<dbReference type="InterPro" id="IPR014758">
    <property type="entry name" value="Met-tRNA_synth"/>
</dbReference>
<name>A0A1F4W1K8_UNCKA</name>
<reference evidence="12 13" key="1">
    <citation type="journal article" date="2016" name="Nat. Commun.">
        <title>Thousands of microbial genomes shed light on interconnected biogeochemical processes in an aquifer system.</title>
        <authorList>
            <person name="Anantharaman K."/>
            <person name="Brown C.T."/>
            <person name="Hug L.A."/>
            <person name="Sharon I."/>
            <person name="Castelle C.J."/>
            <person name="Probst A.J."/>
            <person name="Thomas B.C."/>
            <person name="Singh A."/>
            <person name="Wilkins M.J."/>
            <person name="Karaoz U."/>
            <person name="Brodie E.L."/>
            <person name="Williams K.H."/>
            <person name="Hubbard S.S."/>
            <person name="Banfield J.F."/>
        </authorList>
    </citation>
    <scope>NUCLEOTIDE SEQUENCE [LARGE SCALE GENOMIC DNA]</scope>
</reference>
<dbReference type="EC" id="6.1.1.10" evidence="2"/>
<protein>
    <recommendedName>
        <fullName evidence="3">Methionine--tRNA ligase</fullName>
        <ecNumber evidence="2">6.1.1.10</ecNumber>
    </recommendedName>
    <alternativeName>
        <fullName evidence="9">Methionyl-tRNA synthetase</fullName>
    </alternativeName>
</protein>
<evidence type="ECO:0000256" key="8">
    <source>
        <dbReference type="ARBA" id="ARBA00023146"/>
    </source>
</evidence>
<dbReference type="Pfam" id="PF09334">
    <property type="entry name" value="tRNA-synt_1g"/>
    <property type="match status" value="2"/>
</dbReference>
<comment type="function">
    <text evidence="1">Is required not only for elongation of protein synthesis but also for the initiation of all mRNA translation through initiator tRNA(fMet) aminoacylation.</text>
</comment>
<comment type="similarity">
    <text evidence="10">Belongs to the class-I aminoacyl-tRNA synthetase family.</text>
</comment>
<dbReference type="SUPFAM" id="SSF47323">
    <property type="entry name" value="Anticodon-binding domain of a subclass of class I aminoacyl-tRNA synthetases"/>
    <property type="match status" value="1"/>
</dbReference>
<dbReference type="GO" id="GO:0004825">
    <property type="term" value="F:methionine-tRNA ligase activity"/>
    <property type="evidence" value="ECO:0007669"/>
    <property type="project" value="UniProtKB-EC"/>
</dbReference>
<dbReference type="EMBL" id="MEVT01000011">
    <property type="protein sequence ID" value="OGC62933.1"/>
    <property type="molecule type" value="Genomic_DNA"/>
</dbReference>
<evidence type="ECO:0000256" key="3">
    <source>
        <dbReference type="ARBA" id="ARBA00018753"/>
    </source>
</evidence>
<dbReference type="PANTHER" id="PTHR43326:SF1">
    <property type="entry name" value="METHIONINE--TRNA LIGASE, MITOCHONDRIAL"/>
    <property type="match status" value="1"/>
</dbReference>
<dbReference type="InterPro" id="IPR015413">
    <property type="entry name" value="Methionyl/Leucyl_tRNA_Synth"/>
</dbReference>
<dbReference type="CDD" id="cd00814">
    <property type="entry name" value="MetRS_core"/>
    <property type="match status" value="1"/>
</dbReference>
<gene>
    <name evidence="12" type="ORF">A2264_03580</name>
</gene>
<accession>A0A1F4W1K8</accession>
<dbReference type="GO" id="GO:0005524">
    <property type="term" value="F:ATP binding"/>
    <property type="evidence" value="ECO:0007669"/>
    <property type="project" value="UniProtKB-KW"/>
</dbReference>
<evidence type="ECO:0000256" key="1">
    <source>
        <dbReference type="ARBA" id="ARBA00003314"/>
    </source>
</evidence>
<evidence type="ECO:0000256" key="6">
    <source>
        <dbReference type="ARBA" id="ARBA00022840"/>
    </source>
</evidence>
<evidence type="ECO:0000256" key="9">
    <source>
        <dbReference type="ARBA" id="ARBA00030904"/>
    </source>
</evidence>
<keyword evidence="8 10" id="KW-0030">Aminoacyl-tRNA synthetase</keyword>